<proteinExistence type="predicted"/>
<accession>A0A4S8YW89</accession>
<reference evidence="2 3" key="1">
    <citation type="submission" date="2018-10" db="EMBL/GenBank/DDBJ databases">
        <title>Fifty Aureobasidium pullulans genomes reveal a recombining polyextremotolerant generalist.</title>
        <authorList>
            <person name="Gostincar C."/>
            <person name="Turk M."/>
            <person name="Zajc J."/>
            <person name="Gunde-Cimerman N."/>
        </authorList>
    </citation>
    <scope>NUCLEOTIDE SEQUENCE [LARGE SCALE GENOMIC DNA]</scope>
    <source>
        <strain evidence="2 3">EXF-10751</strain>
    </source>
</reference>
<protein>
    <submittedName>
        <fullName evidence="2">Uncharacterized protein</fullName>
    </submittedName>
</protein>
<feature type="compositionally biased region" description="Basic and acidic residues" evidence="1">
    <location>
        <begin position="48"/>
        <end position="70"/>
    </location>
</feature>
<gene>
    <name evidence="2" type="ORF">D6D20_06688</name>
</gene>
<evidence type="ECO:0000313" key="2">
    <source>
        <dbReference type="EMBL" id="THW59172.1"/>
    </source>
</evidence>
<dbReference type="Proteomes" id="UP000310421">
    <property type="component" value="Unassembled WGS sequence"/>
</dbReference>
<organism evidence="2 3">
    <name type="scientific">Aureobasidium pullulans</name>
    <name type="common">Black yeast</name>
    <name type="synonym">Pullularia pullulans</name>
    <dbReference type="NCBI Taxonomy" id="5580"/>
    <lineage>
        <taxon>Eukaryota</taxon>
        <taxon>Fungi</taxon>
        <taxon>Dikarya</taxon>
        <taxon>Ascomycota</taxon>
        <taxon>Pezizomycotina</taxon>
        <taxon>Dothideomycetes</taxon>
        <taxon>Dothideomycetidae</taxon>
        <taxon>Dothideales</taxon>
        <taxon>Saccotheciaceae</taxon>
        <taxon>Aureobasidium</taxon>
    </lineage>
</organism>
<dbReference type="AlphaFoldDB" id="A0A4S8YW89"/>
<dbReference type="EMBL" id="QZAN01000082">
    <property type="protein sequence ID" value="THW59172.1"/>
    <property type="molecule type" value="Genomic_DNA"/>
</dbReference>
<evidence type="ECO:0000256" key="1">
    <source>
        <dbReference type="SAM" id="MobiDB-lite"/>
    </source>
</evidence>
<sequence length="210" mass="24993">MFSDFNKMALHFFKRVGISQSPTFASPTTHIRTFALSQTYSGRSSDPIIKRQQMDRYNERRRNRRRTDPEYVAKELKGYRERPPHENWGFRNRELALEAKRMAHMRRKAEDPLYTLRTRIRTTLATHSWMRESLPWKTHVPVLYEDKVEHNCGKCLVSRHGGLKFWWQERQDKSKFLCHKCYFTGPESMPEGYEDCTKTSEITARAGIKS</sequence>
<name>A0A4S8YW89_AURPU</name>
<evidence type="ECO:0000313" key="3">
    <source>
        <dbReference type="Proteomes" id="UP000310421"/>
    </source>
</evidence>
<comment type="caution">
    <text evidence="2">The sequence shown here is derived from an EMBL/GenBank/DDBJ whole genome shotgun (WGS) entry which is preliminary data.</text>
</comment>
<feature type="region of interest" description="Disordered" evidence="1">
    <location>
        <begin position="45"/>
        <end position="70"/>
    </location>
</feature>